<keyword evidence="7" id="KW-0472">Membrane</keyword>
<dbReference type="CDD" id="cd20267">
    <property type="entry name" value="Complex1_LYR_LYRM7"/>
    <property type="match status" value="1"/>
</dbReference>
<dbReference type="InterPro" id="IPR000095">
    <property type="entry name" value="CRIB_dom"/>
</dbReference>
<gene>
    <name evidence="12" type="ORF">HF521_002513</name>
</gene>
<sequence length="364" mass="40626">MGTRLKVLRTFKALHRTRMTVFKDDDQALKAARLKINEEFKKNQNETSEENIQQMIKMSRAVETILRENVLQAEHVGEKKLVLRPRDSLLLENVPYYDAAFTFASNATAHPHSPDGSVQPEQLLSHLPGCSHLLLSLVLTRRAFVSGSCALPTSASPRPRAAGIWLVSGRVCSAGEILAPVCKGQRTTRRQLCANRPEGLPIEEHQRDPLPVGVCICFFQDLYGQTETIYLQHLQQRNIISIYCARPAESGVLFSPDASLGPLDTLCKRWHESTLGLLIMSEFWLCFNCCIAEQPQPKRRRRIDRSMIGEPTNFVHTAHVGSGDLFSGMDSVNSIQNQMQSKGGYGGETMPINVQMQLVDTKAG</sequence>
<keyword evidence="5" id="KW-0963">Cytoplasm</keyword>
<keyword evidence="10" id="KW-0449">Lipoprotein</keyword>
<accession>A0A8T0B4N5</accession>
<dbReference type="GO" id="GO:0005886">
    <property type="term" value="C:plasma membrane"/>
    <property type="evidence" value="ECO:0007669"/>
    <property type="project" value="UniProtKB-SubCell"/>
</dbReference>
<keyword evidence="8" id="KW-0564">Palmitate</keyword>
<evidence type="ECO:0000256" key="7">
    <source>
        <dbReference type="ARBA" id="ARBA00023136"/>
    </source>
</evidence>
<dbReference type="PROSITE" id="PS50108">
    <property type="entry name" value="CRIB"/>
    <property type="match status" value="1"/>
</dbReference>
<evidence type="ECO:0000256" key="4">
    <source>
        <dbReference type="ARBA" id="ARBA00022475"/>
    </source>
</evidence>
<dbReference type="CDD" id="cd00132">
    <property type="entry name" value="CRIB"/>
    <property type="match status" value="1"/>
</dbReference>
<dbReference type="EMBL" id="JABFDY010000011">
    <property type="protein sequence ID" value="KAF7701348.1"/>
    <property type="molecule type" value="Genomic_DNA"/>
</dbReference>
<evidence type="ECO:0000313" key="13">
    <source>
        <dbReference type="Proteomes" id="UP000606274"/>
    </source>
</evidence>
<evidence type="ECO:0000256" key="6">
    <source>
        <dbReference type="ARBA" id="ARBA00022960"/>
    </source>
</evidence>
<dbReference type="PANTHER" id="PTHR13502">
    <property type="entry name" value="CDC42 SMALL EFFECTOR PROTEIN HOMOLOG"/>
    <property type="match status" value="1"/>
</dbReference>
<evidence type="ECO:0000256" key="5">
    <source>
        <dbReference type="ARBA" id="ARBA00022490"/>
    </source>
</evidence>
<evidence type="ECO:0000259" key="11">
    <source>
        <dbReference type="PROSITE" id="PS50108"/>
    </source>
</evidence>
<protein>
    <recommendedName>
        <fullName evidence="11">CRIB domain-containing protein</fullName>
    </recommendedName>
</protein>
<organism evidence="12 13">
    <name type="scientific">Silurus meridionalis</name>
    <name type="common">Southern catfish</name>
    <name type="synonym">Silurus soldatovi meridionalis</name>
    <dbReference type="NCBI Taxonomy" id="175797"/>
    <lineage>
        <taxon>Eukaryota</taxon>
        <taxon>Metazoa</taxon>
        <taxon>Chordata</taxon>
        <taxon>Craniata</taxon>
        <taxon>Vertebrata</taxon>
        <taxon>Euteleostomi</taxon>
        <taxon>Actinopterygii</taxon>
        <taxon>Neopterygii</taxon>
        <taxon>Teleostei</taxon>
        <taxon>Ostariophysi</taxon>
        <taxon>Siluriformes</taxon>
        <taxon>Siluridae</taxon>
        <taxon>Silurus</taxon>
    </lineage>
</organism>
<comment type="similarity">
    <text evidence="3">Belongs to the CDC42SE/SPEC family.</text>
</comment>
<dbReference type="FunFam" id="3.90.810.10:FF:000004">
    <property type="entry name" value="CDC42 small effector protein 2"/>
    <property type="match status" value="1"/>
</dbReference>
<dbReference type="GO" id="GO:0005856">
    <property type="term" value="C:cytoskeleton"/>
    <property type="evidence" value="ECO:0007669"/>
    <property type="project" value="UniProtKB-SubCell"/>
</dbReference>
<evidence type="ECO:0000256" key="2">
    <source>
        <dbReference type="ARBA" id="ARBA00004245"/>
    </source>
</evidence>
<keyword evidence="6" id="KW-0133">Cell shape</keyword>
<keyword evidence="13" id="KW-1185">Reference proteome</keyword>
<reference evidence="12" key="1">
    <citation type="submission" date="2020-08" db="EMBL/GenBank/DDBJ databases">
        <title>Chromosome-level assembly of Southern catfish (Silurus meridionalis) provides insights into visual adaptation to the nocturnal and benthic lifestyles.</title>
        <authorList>
            <person name="Zhang Y."/>
            <person name="Wang D."/>
            <person name="Peng Z."/>
        </authorList>
    </citation>
    <scope>NUCLEOTIDE SEQUENCE</scope>
    <source>
        <strain evidence="12">SWU-2019-XX</strain>
        <tissue evidence="12">Muscle</tissue>
    </source>
</reference>
<keyword evidence="9" id="KW-0206">Cytoskeleton</keyword>
<dbReference type="InterPro" id="IPR036936">
    <property type="entry name" value="CRIB_dom_sf"/>
</dbReference>
<evidence type="ECO:0000256" key="8">
    <source>
        <dbReference type="ARBA" id="ARBA00023139"/>
    </source>
</evidence>
<dbReference type="InterPro" id="IPR039056">
    <property type="entry name" value="SPEC"/>
</dbReference>
<feature type="domain" description="CRIB" evidence="11">
    <location>
        <begin position="308"/>
        <end position="321"/>
    </location>
</feature>
<evidence type="ECO:0000313" key="12">
    <source>
        <dbReference type="EMBL" id="KAF7701348.1"/>
    </source>
</evidence>
<dbReference type="GO" id="GO:0008360">
    <property type="term" value="P:regulation of cell shape"/>
    <property type="evidence" value="ECO:0007669"/>
    <property type="project" value="UniProtKB-KW"/>
</dbReference>
<dbReference type="Pfam" id="PF00786">
    <property type="entry name" value="PBD"/>
    <property type="match status" value="1"/>
</dbReference>
<evidence type="ECO:0000256" key="10">
    <source>
        <dbReference type="ARBA" id="ARBA00023288"/>
    </source>
</evidence>
<dbReference type="GO" id="GO:0034551">
    <property type="term" value="P:mitochondrial respiratory chain complex III assembly"/>
    <property type="evidence" value="ECO:0007669"/>
    <property type="project" value="InterPro"/>
</dbReference>
<evidence type="ECO:0000256" key="1">
    <source>
        <dbReference type="ARBA" id="ARBA00004193"/>
    </source>
</evidence>
<dbReference type="GO" id="GO:0031267">
    <property type="term" value="F:small GTPase binding"/>
    <property type="evidence" value="ECO:0007669"/>
    <property type="project" value="InterPro"/>
</dbReference>
<keyword evidence="4" id="KW-1003">Cell membrane</keyword>
<proteinExistence type="inferred from homology"/>
<name>A0A8T0B4N5_SILME</name>
<dbReference type="Proteomes" id="UP000606274">
    <property type="component" value="Unassembled WGS sequence"/>
</dbReference>
<dbReference type="InterPro" id="IPR045298">
    <property type="entry name" value="Complex1_LYR_LYRM7"/>
</dbReference>
<dbReference type="GO" id="GO:0035023">
    <property type="term" value="P:regulation of Rho protein signal transduction"/>
    <property type="evidence" value="ECO:0007669"/>
    <property type="project" value="InterPro"/>
</dbReference>
<comment type="caution">
    <text evidence="12">The sequence shown here is derived from an EMBL/GenBank/DDBJ whole genome shotgun (WGS) entry which is preliminary data.</text>
</comment>
<evidence type="ECO:0000256" key="9">
    <source>
        <dbReference type="ARBA" id="ARBA00023212"/>
    </source>
</evidence>
<dbReference type="Gene3D" id="3.90.810.10">
    <property type="entry name" value="CRIB domain"/>
    <property type="match status" value="1"/>
</dbReference>
<dbReference type="GO" id="GO:0005739">
    <property type="term" value="C:mitochondrion"/>
    <property type="evidence" value="ECO:0007669"/>
    <property type="project" value="GOC"/>
</dbReference>
<comment type="subcellular location">
    <subcellularLocation>
        <location evidence="1">Cell membrane</location>
        <topology evidence="1">Lipid-anchor</topology>
    </subcellularLocation>
    <subcellularLocation>
        <location evidence="2">Cytoplasm</location>
        <location evidence="2">Cytoskeleton</location>
    </subcellularLocation>
</comment>
<dbReference type="PANTHER" id="PTHR13502:SF4">
    <property type="entry name" value="CDC42 SMALL EFFECTOR PROTEIN 2"/>
    <property type="match status" value="1"/>
</dbReference>
<evidence type="ECO:0000256" key="3">
    <source>
        <dbReference type="ARBA" id="ARBA00005720"/>
    </source>
</evidence>
<dbReference type="AlphaFoldDB" id="A0A8T0B4N5"/>